<dbReference type="Pfam" id="PF00225">
    <property type="entry name" value="Kinesin"/>
    <property type="match status" value="1"/>
</dbReference>
<organism evidence="18 19">
    <name type="scientific">Scophthalmus maximus</name>
    <name type="common">Turbot</name>
    <name type="synonym">Psetta maxima</name>
    <dbReference type="NCBI Taxonomy" id="52904"/>
    <lineage>
        <taxon>Eukaryota</taxon>
        <taxon>Metazoa</taxon>
        <taxon>Chordata</taxon>
        <taxon>Craniata</taxon>
        <taxon>Vertebrata</taxon>
        <taxon>Euteleostomi</taxon>
        <taxon>Actinopterygii</taxon>
        <taxon>Neopterygii</taxon>
        <taxon>Teleostei</taxon>
        <taxon>Neoteleostei</taxon>
        <taxon>Acanthomorphata</taxon>
        <taxon>Carangaria</taxon>
        <taxon>Pleuronectiformes</taxon>
        <taxon>Pleuronectoidei</taxon>
        <taxon>Scophthalmidae</taxon>
        <taxon>Scophthalmus</taxon>
    </lineage>
</organism>
<dbReference type="PANTHER" id="PTHR47971:SF8">
    <property type="entry name" value="KINESIN-LIKE PROTEIN"/>
    <property type="match status" value="1"/>
</dbReference>
<gene>
    <name evidence="18" type="primary">LOC118312891</name>
</gene>
<accession>A0A8D2ZRI1</accession>
<evidence type="ECO:0000256" key="13">
    <source>
        <dbReference type="PROSITE-ProRule" id="PRU00283"/>
    </source>
</evidence>
<dbReference type="PROSITE" id="PS50067">
    <property type="entry name" value="KINESIN_MOTOR_2"/>
    <property type="match status" value="1"/>
</dbReference>
<reference evidence="18" key="1">
    <citation type="submission" date="2023-05" db="EMBL/GenBank/DDBJ databases">
        <title>High-quality long-read genome of Scophthalmus maximus.</title>
        <authorList>
            <person name="Lien S."/>
            <person name="Martinez P."/>
        </authorList>
    </citation>
    <scope>NUCLEOTIDE SEQUENCE [LARGE SCALE GENOMIC DNA]</scope>
</reference>
<dbReference type="PRINTS" id="PR00380">
    <property type="entry name" value="KINESINHEAVY"/>
</dbReference>
<keyword evidence="11" id="KW-0131">Cell cycle</keyword>
<evidence type="ECO:0000256" key="8">
    <source>
        <dbReference type="ARBA" id="ARBA00023054"/>
    </source>
</evidence>
<evidence type="ECO:0000256" key="6">
    <source>
        <dbReference type="ARBA" id="ARBA00022776"/>
    </source>
</evidence>
<dbReference type="GO" id="GO:0007018">
    <property type="term" value="P:microtubule-based movement"/>
    <property type="evidence" value="ECO:0007669"/>
    <property type="project" value="InterPro"/>
</dbReference>
<dbReference type="CDD" id="cd01367">
    <property type="entry name" value="KISc_KIF2_like"/>
    <property type="match status" value="1"/>
</dbReference>
<evidence type="ECO:0000313" key="19">
    <source>
        <dbReference type="Proteomes" id="UP000694558"/>
    </source>
</evidence>
<dbReference type="GeneTree" id="ENSGT00940000155570"/>
<feature type="coiled-coil region" evidence="15">
    <location>
        <begin position="581"/>
        <end position="615"/>
    </location>
</feature>
<keyword evidence="5 13" id="KW-0547">Nucleotide-binding</keyword>
<evidence type="ECO:0000256" key="3">
    <source>
        <dbReference type="ARBA" id="ARBA00022618"/>
    </source>
</evidence>
<dbReference type="Gene3D" id="3.40.850.10">
    <property type="entry name" value="Kinesin motor domain"/>
    <property type="match status" value="1"/>
</dbReference>
<dbReference type="GO" id="GO:0005874">
    <property type="term" value="C:microtubule"/>
    <property type="evidence" value="ECO:0007669"/>
    <property type="project" value="UniProtKB-KW"/>
</dbReference>
<keyword evidence="10" id="KW-0206">Cytoskeleton</keyword>
<dbReference type="InterPro" id="IPR027640">
    <property type="entry name" value="Kinesin-like_fam"/>
</dbReference>
<keyword evidence="6" id="KW-0498">Mitosis</keyword>
<dbReference type="InterPro" id="IPR054473">
    <property type="entry name" value="KIF2A-like_N"/>
</dbReference>
<evidence type="ECO:0000256" key="10">
    <source>
        <dbReference type="ARBA" id="ARBA00023212"/>
    </source>
</evidence>
<protein>
    <recommendedName>
        <fullName evidence="14">Kinesin-like protein</fullName>
    </recommendedName>
</protein>
<comment type="subcellular location">
    <subcellularLocation>
        <location evidence="1">Cytoplasm</location>
        <location evidence="1">Cytoskeleton</location>
    </subcellularLocation>
</comment>
<evidence type="ECO:0000256" key="2">
    <source>
        <dbReference type="ARBA" id="ARBA00022490"/>
    </source>
</evidence>
<dbReference type="Ensembl" id="ENSSMAT00000006509.2">
    <property type="protein sequence ID" value="ENSSMAP00000006428.2"/>
    <property type="gene ID" value="ENSSMAG00000003866.2"/>
</dbReference>
<evidence type="ECO:0000256" key="12">
    <source>
        <dbReference type="ARBA" id="ARBA00061030"/>
    </source>
</evidence>
<dbReference type="InterPro" id="IPR027417">
    <property type="entry name" value="P-loop_NTPase"/>
</dbReference>
<evidence type="ECO:0000259" key="17">
    <source>
        <dbReference type="PROSITE" id="PS50067"/>
    </source>
</evidence>
<dbReference type="GO" id="GO:0003777">
    <property type="term" value="F:microtubule motor activity"/>
    <property type="evidence" value="ECO:0007669"/>
    <property type="project" value="InterPro"/>
</dbReference>
<comment type="similarity">
    <text evidence="12">Belongs to the TRAFAC class myosin-kinesin ATPase superfamily. Kinesin family. KIN-13 subfamily.</text>
</comment>
<evidence type="ECO:0000256" key="4">
    <source>
        <dbReference type="ARBA" id="ARBA00022701"/>
    </source>
</evidence>
<dbReference type="GO" id="GO:0005524">
    <property type="term" value="F:ATP binding"/>
    <property type="evidence" value="ECO:0007669"/>
    <property type="project" value="UniProtKB-UniRule"/>
</dbReference>
<dbReference type="Pfam" id="PF22923">
    <property type="entry name" value="KIF2A-like_1st"/>
    <property type="match status" value="1"/>
</dbReference>
<name>A0A8D2ZRI1_SCOMX</name>
<dbReference type="Proteomes" id="UP000694558">
    <property type="component" value="Chromosome 1"/>
</dbReference>
<dbReference type="SMART" id="SM00129">
    <property type="entry name" value="KISc"/>
    <property type="match status" value="1"/>
</dbReference>
<proteinExistence type="inferred from homology"/>
<feature type="region of interest" description="Disordered" evidence="16">
    <location>
        <begin position="65"/>
        <end position="116"/>
    </location>
</feature>
<keyword evidence="8 15" id="KW-0175">Coiled coil</keyword>
<evidence type="ECO:0000256" key="7">
    <source>
        <dbReference type="ARBA" id="ARBA00022840"/>
    </source>
</evidence>
<keyword evidence="9 13" id="KW-0505">Motor protein</keyword>
<dbReference type="PANTHER" id="PTHR47971">
    <property type="entry name" value="KINESIN-RELATED PROTEIN 6"/>
    <property type="match status" value="1"/>
</dbReference>
<dbReference type="InterPro" id="IPR019821">
    <property type="entry name" value="Kinesin_motor_CS"/>
</dbReference>
<keyword evidence="4 14" id="KW-0493">Microtubule</keyword>
<evidence type="ECO:0000256" key="9">
    <source>
        <dbReference type="ARBA" id="ARBA00023175"/>
    </source>
</evidence>
<dbReference type="GO" id="GO:0007019">
    <property type="term" value="P:microtubule depolymerization"/>
    <property type="evidence" value="ECO:0007669"/>
    <property type="project" value="UniProtKB-ARBA"/>
</dbReference>
<keyword evidence="2" id="KW-0963">Cytoplasm</keyword>
<sequence>MRRTATASSGSASLYILSAGRIHQAMVTSLHEDNDSVTVEWIENGDTKGKEIDLESIFALNPDVVPDEEIPQSPEVPPPSNVAKTSKVPKVSAAVGTTRARPSQQSSSAPLAARKKSNCVKEVEKLQEKREKRRLQQQELREKRAQEVDVNLPNYEIMCMIRDFRASLDYRPLTTNDLIEEHRICVCVRARPLNKKEVSVKDLDVITIPSKDVVMVHEPKQKVDLTRYLENQTFRFDYAFDENSTNEMVYRFTAQPLVETIFERGMATCFAYGQTGSGKTHTMGGDFSGKNQDCSKGIYALSARDVFVMLKKPNYKKLDLQVYATFFEIYSGKVFDLLNRKSKLRVLEDGKQQVQVVGLQERDVKCTEDVLKLIEMGNSCRTSGQTSANAHSSRSHAVFQIILRRRGKMHGKFSLIDLAGNERGADTSSADRQTRLEGAEINKSLLALKIATISPGMASCENTLNTLRYANRVKELSVDPAAAMENLQGGLVNQLEVLEAQWGVGSSPQRDDLKLLCEQNEEEVSPQLFTFHEAVSQLVEMEEQVLEDHRAVFQESIRWLEDEKVLLEMTEEVDYDVESYATQLEQILDQKIDILTELRDKVKSFRCTLQEEEQASQQITPKRPRAL</sequence>
<dbReference type="PROSITE" id="PS00411">
    <property type="entry name" value="KINESIN_MOTOR_1"/>
    <property type="match status" value="1"/>
</dbReference>
<evidence type="ECO:0000256" key="11">
    <source>
        <dbReference type="ARBA" id="ARBA00023306"/>
    </source>
</evidence>
<keyword evidence="7 13" id="KW-0067">ATP-binding</keyword>
<dbReference type="InterPro" id="IPR001752">
    <property type="entry name" value="Kinesin_motor_dom"/>
</dbReference>
<feature type="compositionally biased region" description="Low complexity" evidence="16">
    <location>
        <begin position="97"/>
        <end position="110"/>
    </location>
</feature>
<dbReference type="AlphaFoldDB" id="A0A8D2ZRI1"/>
<evidence type="ECO:0000256" key="15">
    <source>
        <dbReference type="SAM" id="Coils"/>
    </source>
</evidence>
<dbReference type="GO" id="GO:0008017">
    <property type="term" value="F:microtubule binding"/>
    <property type="evidence" value="ECO:0007669"/>
    <property type="project" value="InterPro"/>
</dbReference>
<evidence type="ECO:0000256" key="1">
    <source>
        <dbReference type="ARBA" id="ARBA00004245"/>
    </source>
</evidence>
<dbReference type="GO" id="GO:0051301">
    <property type="term" value="P:cell division"/>
    <property type="evidence" value="ECO:0007669"/>
    <property type="project" value="UniProtKB-KW"/>
</dbReference>
<evidence type="ECO:0000256" key="14">
    <source>
        <dbReference type="RuleBase" id="RU000394"/>
    </source>
</evidence>
<feature type="domain" description="Kinesin motor" evidence="17">
    <location>
        <begin position="183"/>
        <end position="449"/>
    </location>
</feature>
<dbReference type="FunFam" id="3.40.850.10:FF:000012">
    <property type="entry name" value="Kinesin-like protein"/>
    <property type="match status" value="1"/>
</dbReference>
<dbReference type="SUPFAM" id="SSF52540">
    <property type="entry name" value="P-loop containing nucleoside triphosphate hydrolases"/>
    <property type="match status" value="1"/>
</dbReference>
<evidence type="ECO:0000256" key="5">
    <source>
        <dbReference type="ARBA" id="ARBA00022741"/>
    </source>
</evidence>
<evidence type="ECO:0000256" key="16">
    <source>
        <dbReference type="SAM" id="MobiDB-lite"/>
    </source>
</evidence>
<feature type="binding site" evidence="13">
    <location>
        <begin position="273"/>
        <end position="280"/>
    </location>
    <ligand>
        <name>ATP</name>
        <dbReference type="ChEBI" id="CHEBI:30616"/>
    </ligand>
</feature>
<reference evidence="18" key="2">
    <citation type="submission" date="2025-08" db="UniProtKB">
        <authorList>
            <consortium name="Ensembl"/>
        </authorList>
    </citation>
    <scope>IDENTIFICATION</scope>
</reference>
<evidence type="ECO:0000313" key="18">
    <source>
        <dbReference type="Ensembl" id="ENSSMAP00000006428.2"/>
    </source>
</evidence>
<keyword evidence="3" id="KW-0132">Cell division</keyword>
<dbReference type="InterPro" id="IPR036961">
    <property type="entry name" value="Kinesin_motor_dom_sf"/>
</dbReference>